<keyword evidence="9" id="KW-0560">Oxidoreductase</keyword>
<protein>
    <recommendedName>
        <fullName evidence="5">trimethyllysine dioxygenase</fullName>
        <ecNumber evidence="5">1.14.11.8</ecNumber>
    </recommendedName>
    <alternativeName>
        <fullName evidence="12">Epsilon-trimethyllysine 2-oxoglutarate dioxygenase</fullName>
    </alternativeName>
    <alternativeName>
        <fullName evidence="11">TML hydroxylase</fullName>
    </alternativeName>
    <alternativeName>
        <fullName evidence="13">TML-alpha-ketoglutarate dioxygenase</fullName>
    </alternativeName>
</protein>
<evidence type="ECO:0000256" key="8">
    <source>
        <dbReference type="ARBA" id="ARBA00022964"/>
    </source>
</evidence>
<keyword evidence="7" id="KW-0124">Carnitine biosynthesis</keyword>
<evidence type="ECO:0000256" key="9">
    <source>
        <dbReference type="ARBA" id="ARBA00023002"/>
    </source>
</evidence>
<dbReference type="InterPro" id="IPR003819">
    <property type="entry name" value="TauD/TfdA-like"/>
</dbReference>
<evidence type="ECO:0000313" key="19">
    <source>
        <dbReference type="Proteomes" id="UP001153292"/>
    </source>
</evidence>
<keyword evidence="8" id="KW-0223">Dioxygenase</keyword>
<evidence type="ECO:0000256" key="12">
    <source>
        <dbReference type="ARBA" id="ARBA00031778"/>
    </source>
</evidence>
<comment type="cofactor">
    <cofactor evidence="1">
        <name>Fe(2+)</name>
        <dbReference type="ChEBI" id="CHEBI:29033"/>
    </cofactor>
</comment>
<reference evidence="18" key="1">
    <citation type="submission" date="2021-12" db="EMBL/GenBank/DDBJ databases">
        <authorList>
            <person name="King R."/>
        </authorList>
    </citation>
    <scope>NUCLEOTIDE SEQUENCE</scope>
</reference>
<keyword evidence="10" id="KW-0408">Iron</keyword>
<dbReference type="EC" id="1.14.11.8" evidence="5"/>
<comment type="similarity">
    <text evidence="4">Belongs to the gamma-BBH/TMLD family.</text>
</comment>
<accession>A0ABN8L9G9</accession>
<evidence type="ECO:0000256" key="15">
    <source>
        <dbReference type="ARBA" id="ARBA00049334"/>
    </source>
</evidence>
<evidence type="ECO:0000256" key="7">
    <source>
        <dbReference type="ARBA" id="ARBA00022873"/>
    </source>
</evidence>
<sequence>MIPGSIIKDIATFLFIDIDQVNLKDRRLEIKFGDNDSITFEDCWLRDHCRCSTCYHADTFQRAQHILDIPDSTVCSYCHDKSQLTITWNDGHKSTYTSEFLAQFEYGKWSESRRLRPVLWHGCQVSEKVSRVPVKQFLETENGAKAVFQSLLDFGVALITGVEVSVEGTEAVCQALGGVQYTLFGGMWKFTTIADHADTAYTNLPLAVHNDNTYFTEAAGLQILHCLEHSNGTGGETILVDGFYGATRLKESSPEDYEFLTTFDLEAEYLEENYHHKFSGPVINIDNRTKDLVQIR</sequence>
<evidence type="ECO:0000256" key="1">
    <source>
        <dbReference type="ARBA" id="ARBA00001954"/>
    </source>
</evidence>
<dbReference type="Pfam" id="PF06155">
    <property type="entry name" value="GBBH-like_N"/>
    <property type="match status" value="1"/>
</dbReference>
<dbReference type="Gene3D" id="3.30.2020.30">
    <property type="match status" value="1"/>
</dbReference>
<dbReference type="Pfam" id="PF02668">
    <property type="entry name" value="TauD"/>
    <property type="match status" value="1"/>
</dbReference>
<comment type="cofactor">
    <cofactor evidence="2">
        <name>L-ascorbate</name>
        <dbReference type="ChEBI" id="CHEBI:38290"/>
    </cofactor>
</comment>
<comment type="catalytic activity">
    <reaction evidence="15">
        <text>N(6),N(6),N(6)-trimethyl-L-lysine + 2-oxoglutarate + O2 = (3S)-3-hydroxy-N(6),N(6),N(6)-trimethyl-L-lysine + succinate + CO2</text>
        <dbReference type="Rhea" id="RHEA:14181"/>
        <dbReference type="ChEBI" id="CHEBI:15379"/>
        <dbReference type="ChEBI" id="CHEBI:16526"/>
        <dbReference type="ChEBI" id="CHEBI:16810"/>
        <dbReference type="ChEBI" id="CHEBI:30031"/>
        <dbReference type="ChEBI" id="CHEBI:58100"/>
        <dbReference type="ChEBI" id="CHEBI:141499"/>
        <dbReference type="EC" id="1.14.11.8"/>
    </reaction>
</comment>
<keyword evidence="19" id="KW-1185">Reference proteome</keyword>
<organism evidence="18 19">
    <name type="scientific">Chilo suppressalis</name>
    <name type="common">Asiatic rice borer moth</name>
    <dbReference type="NCBI Taxonomy" id="168631"/>
    <lineage>
        <taxon>Eukaryota</taxon>
        <taxon>Metazoa</taxon>
        <taxon>Ecdysozoa</taxon>
        <taxon>Arthropoda</taxon>
        <taxon>Hexapoda</taxon>
        <taxon>Insecta</taxon>
        <taxon>Pterygota</taxon>
        <taxon>Neoptera</taxon>
        <taxon>Endopterygota</taxon>
        <taxon>Lepidoptera</taxon>
        <taxon>Glossata</taxon>
        <taxon>Ditrysia</taxon>
        <taxon>Pyraloidea</taxon>
        <taxon>Crambidae</taxon>
        <taxon>Crambinae</taxon>
        <taxon>Chilo</taxon>
    </lineage>
</organism>
<evidence type="ECO:0000313" key="18">
    <source>
        <dbReference type="EMBL" id="CAH2979591.1"/>
    </source>
</evidence>
<evidence type="ECO:0000256" key="14">
    <source>
        <dbReference type="ARBA" id="ARBA00046008"/>
    </source>
</evidence>
<evidence type="ECO:0000259" key="17">
    <source>
        <dbReference type="Pfam" id="PF06155"/>
    </source>
</evidence>
<dbReference type="PANTHER" id="PTHR10696">
    <property type="entry name" value="GAMMA-BUTYROBETAINE HYDROXYLASE-RELATED"/>
    <property type="match status" value="1"/>
</dbReference>
<evidence type="ECO:0000256" key="2">
    <source>
        <dbReference type="ARBA" id="ARBA00001961"/>
    </source>
</evidence>
<comment type="pathway">
    <text evidence="3">Amine and polyamine biosynthesis; carnitine biosynthesis.</text>
</comment>
<evidence type="ECO:0000259" key="16">
    <source>
        <dbReference type="Pfam" id="PF02668"/>
    </source>
</evidence>
<gene>
    <name evidence="18" type="ORF">CHILSU_LOCUS404</name>
</gene>
<dbReference type="PANTHER" id="PTHR10696:SF51">
    <property type="entry name" value="TRIMETHYLLYSINE DIOXYGENASE, MITOCHONDRIAL"/>
    <property type="match status" value="1"/>
</dbReference>
<name>A0ABN8L9G9_CHISP</name>
<dbReference type="InterPro" id="IPR042098">
    <property type="entry name" value="TauD-like_sf"/>
</dbReference>
<dbReference type="InterPro" id="IPR038492">
    <property type="entry name" value="GBBH-like_N_sf"/>
</dbReference>
<evidence type="ECO:0000256" key="10">
    <source>
        <dbReference type="ARBA" id="ARBA00023004"/>
    </source>
</evidence>
<feature type="domain" description="Gamma-butyrobetaine hydroxylase-like N-terminal" evidence="17">
    <location>
        <begin position="23"/>
        <end position="101"/>
    </location>
</feature>
<proteinExistence type="inferred from homology"/>
<evidence type="ECO:0000256" key="11">
    <source>
        <dbReference type="ARBA" id="ARBA00030363"/>
    </source>
</evidence>
<evidence type="ECO:0000256" key="6">
    <source>
        <dbReference type="ARBA" id="ARBA00022723"/>
    </source>
</evidence>
<dbReference type="InterPro" id="IPR010376">
    <property type="entry name" value="GBBH-like_N"/>
</dbReference>
<evidence type="ECO:0000256" key="4">
    <source>
        <dbReference type="ARBA" id="ARBA00008654"/>
    </source>
</evidence>
<dbReference type="InterPro" id="IPR050411">
    <property type="entry name" value="AlphaKG_dependent_hydroxylases"/>
</dbReference>
<evidence type="ECO:0000256" key="3">
    <source>
        <dbReference type="ARBA" id="ARBA00005022"/>
    </source>
</evidence>
<keyword evidence="6" id="KW-0479">Metal-binding</keyword>
<dbReference type="SUPFAM" id="SSF51197">
    <property type="entry name" value="Clavaminate synthase-like"/>
    <property type="match status" value="1"/>
</dbReference>
<dbReference type="Gene3D" id="3.60.130.10">
    <property type="entry name" value="Clavaminate synthase-like"/>
    <property type="match status" value="1"/>
</dbReference>
<evidence type="ECO:0000256" key="5">
    <source>
        <dbReference type="ARBA" id="ARBA00012267"/>
    </source>
</evidence>
<comment type="function">
    <text evidence="14">Converts trimethyllysine (TML) into hydroxytrimethyllysine (HTML).</text>
</comment>
<feature type="domain" description="TauD/TfdA-like" evidence="16">
    <location>
        <begin position="131"/>
        <end position="287"/>
    </location>
</feature>
<evidence type="ECO:0000256" key="13">
    <source>
        <dbReference type="ARBA" id="ARBA00032283"/>
    </source>
</evidence>
<dbReference type="EMBL" id="OU963894">
    <property type="protein sequence ID" value="CAH2979591.1"/>
    <property type="molecule type" value="Genomic_DNA"/>
</dbReference>
<dbReference type="Proteomes" id="UP001153292">
    <property type="component" value="Chromosome 1"/>
</dbReference>